<name>A0A1L8SZA0_9ENTE</name>
<dbReference type="STRING" id="319970.RV00_GL000314"/>
<evidence type="ECO:0000259" key="1">
    <source>
        <dbReference type="Pfam" id="PF03551"/>
    </source>
</evidence>
<dbReference type="InterPro" id="IPR036388">
    <property type="entry name" value="WH-like_DNA-bd_sf"/>
</dbReference>
<dbReference type="Gene3D" id="1.10.10.10">
    <property type="entry name" value="Winged helix-like DNA-binding domain superfamily/Winged helix DNA-binding domain"/>
    <property type="match status" value="1"/>
</dbReference>
<dbReference type="EMBL" id="JXKM01000001">
    <property type="protein sequence ID" value="OJG37357.1"/>
    <property type="molecule type" value="Genomic_DNA"/>
</dbReference>
<dbReference type="AlphaFoldDB" id="A0A1L8SZA0"/>
<organism evidence="2 3">
    <name type="scientific">Enterococcus devriesei</name>
    <dbReference type="NCBI Taxonomy" id="319970"/>
    <lineage>
        <taxon>Bacteria</taxon>
        <taxon>Bacillati</taxon>
        <taxon>Bacillota</taxon>
        <taxon>Bacilli</taxon>
        <taxon>Lactobacillales</taxon>
        <taxon>Enterococcaceae</taxon>
        <taxon>Enterococcus</taxon>
    </lineage>
</organism>
<feature type="domain" description="Transcription regulator PadR N-terminal" evidence="1">
    <location>
        <begin position="8"/>
        <end position="83"/>
    </location>
</feature>
<dbReference type="InterPro" id="IPR052509">
    <property type="entry name" value="Metal_resp_DNA-bind_regulator"/>
</dbReference>
<protein>
    <recommendedName>
        <fullName evidence="1">Transcription regulator PadR N-terminal domain-containing protein</fullName>
    </recommendedName>
</protein>
<dbReference type="InterPro" id="IPR005149">
    <property type="entry name" value="Tscrpt_reg_PadR_N"/>
</dbReference>
<reference evidence="2 3" key="1">
    <citation type="submission" date="2014-12" db="EMBL/GenBank/DDBJ databases">
        <title>Draft genome sequences of 29 type strains of Enterococci.</title>
        <authorList>
            <person name="Zhong Z."/>
            <person name="Sun Z."/>
            <person name="Liu W."/>
            <person name="Zhang W."/>
            <person name="Zhang H."/>
        </authorList>
    </citation>
    <scope>NUCLEOTIDE SEQUENCE [LARGE SCALE GENOMIC DNA]</scope>
    <source>
        <strain evidence="2 3">DSM 22802</strain>
    </source>
</reference>
<comment type="caution">
    <text evidence="2">The sequence shown here is derived from an EMBL/GenBank/DDBJ whole genome shotgun (WGS) entry which is preliminary data.</text>
</comment>
<dbReference type="Pfam" id="PF03551">
    <property type="entry name" value="PadR"/>
    <property type="match status" value="1"/>
</dbReference>
<keyword evidence="3" id="KW-1185">Reference proteome</keyword>
<gene>
    <name evidence="2" type="ORF">RV00_GL000314</name>
</gene>
<dbReference type="Proteomes" id="UP000183700">
    <property type="component" value="Unassembled WGS sequence"/>
</dbReference>
<dbReference type="PANTHER" id="PTHR33169">
    <property type="entry name" value="PADR-FAMILY TRANSCRIPTIONAL REGULATOR"/>
    <property type="match status" value="1"/>
</dbReference>
<dbReference type="SUPFAM" id="SSF46785">
    <property type="entry name" value="Winged helix' DNA-binding domain"/>
    <property type="match status" value="1"/>
</dbReference>
<evidence type="ECO:0000313" key="3">
    <source>
        <dbReference type="Proteomes" id="UP000183700"/>
    </source>
</evidence>
<dbReference type="RefSeq" id="WP_071860849.1">
    <property type="nucleotide sequence ID" value="NZ_DAMDHA010000001.1"/>
</dbReference>
<dbReference type="PANTHER" id="PTHR33169:SF14">
    <property type="entry name" value="TRANSCRIPTIONAL REGULATOR RV3488"/>
    <property type="match status" value="1"/>
</dbReference>
<evidence type="ECO:0000313" key="2">
    <source>
        <dbReference type="EMBL" id="OJG37357.1"/>
    </source>
</evidence>
<dbReference type="OrthoDB" id="9808762at2"/>
<dbReference type="InterPro" id="IPR036390">
    <property type="entry name" value="WH_DNA-bd_sf"/>
</dbReference>
<accession>A0A1L8SZA0</accession>
<proteinExistence type="predicted"/>
<sequence>MRTIDLIVLGILKREALSAYDIQKQVTSRNISQWVKISIPSIYKKVIQLEKQGYLKGTTAKTSKMPEKVIYSLTKKGRREFEKLMLGIATRPINLHLDLNAVILNLDNLSPADQKTCLSILEANIKSTQTKLTKINETQQELPTLSTTEKAVMHQQYLLIETIERWLTEVKQTF</sequence>